<evidence type="ECO:0000256" key="5">
    <source>
        <dbReference type="ARBA" id="ARBA00023136"/>
    </source>
</evidence>
<dbReference type="AlphaFoldDB" id="A0A660SI00"/>
<evidence type="ECO:0000313" key="8">
    <source>
        <dbReference type="Proteomes" id="UP000268469"/>
    </source>
</evidence>
<organism evidence="7 8">
    <name type="scientific">candidate division WOR-3 bacterium</name>
    <dbReference type="NCBI Taxonomy" id="2052148"/>
    <lineage>
        <taxon>Bacteria</taxon>
        <taxon>Bacteria division WOR-3</taxon>
    </lineage>
</organism>
<name>A0A660SI00_UNCW3</name>
<dbReference type="GO" id="GO:0005886">
    <property type="term" value="C:plasma membrane"/>
    <property type="evidence" value="ECO:0007669"/>
    <property type="project" value="UniProtKB-SubCell"/>
</dbReference>
<feature type="transmembrane region" description="Helical" evidence="6">
    <location>
        <begin position="12"/>
        <end position="29"/>
    </location>
</feature>
<dbReference type="PANTHER" id="PTHR37693">
    <property type="entry name" value="PHOSPHATIDYLGLYCEROL LYSYLTRANSFERASE"/>
    <property type="match status" value="1"/>
</dbReference>
<feature type="transmembrane region" description="Helical" evidence="6">
    <location>
        <begin position="219"/>
        <end position="240"/>
    </location>
</feature>
<feature type="transmembrane region" description="Helical" evidence="6">
    <location>
        <begin position="120"/>
        <end position="142"/>
    </location>
</feature>
<reference evidence="7 8" key="1">
    <citation type="submission" date="2018-06" db="EMBL/GenBank/DDBJ databases">
        <title>Extensive metabolic versatility and redundancy in microbially diverse, dynamic hydrothermal sediments.</title>
        <authorList>
            <person name="Dombrowski N."/>
            <person name="Teske A."/>
            <person name="Baker B.J."/>
        </authorList>
    </citation>
    <scope>NUCLEOTIDE SEQUENCE [LARGE SCALE GENOMIC DNA]</scope>
    <source>
        <strain evidence="7">B36_G15</strain>
    </source>
</reference>
<keyword evidence="5 6" id="KW-0472">Membrane</keyword>
<protein>
    <recommendedName>
        <fullName evidence="9">Flippase-like domain-containing protein</fullName>
    </recommendedName>
</protein>
<feature type="transmembrane region" description="Helical" evidence="6">
    <location>
        <begin position="308"/>
        <end position="325"/>
    </location>
</feature>
<gene>
    <name evidence="7" type="ORF">DRP53_05815</name>
</gene>
<dbReference type="EMBL" id="QNBE01000048">
    <property type="protein sequence ID" value="RKX70172.1"/>
    <property type="molecule type" value="Genomic_DNA"/>
</dbReference>
<keyword evidence="4 6" id="KW-1133">Transmembrane helix</keyword>
<evidence type="ECO:0000256" key="4">
    <source>
        <dbReference type="ARBA" id="ARBA00022989"/>
    </source>
</evidence>
<dbReference type="NCBIfam" id="TIGR00374">
    <property type="entry name" value="flippase-like domain"/>
    <property type="match status" value="1"/>
</dbReference>
<evidence type="ECO:0000313" key="7">
    <source>
        <dbReference type="EMBL" id="RKX70172.1"/>
    </source>
</evidence>
<evidence type="ECO:0000256" key="3">
    <source>
        <dbReference type="ARBA" id="ARBA00022692"/>
    </source>
</evidence>
<dbReference type="Pfam" id="PF03706">
    <property type="entry name" value="LPG_synthase_TM"/>
    <property type="match status" value="1"/>
</dbReference>
<evidence type="ECO:0008006" key="9">
    <source>
        <dbReference type="Google" id="ProtNLM"/>
    </source>
</evidence>
<comment type="subcellular location">
    <subcellularLocation>
        <location evidence="1">Cell membrane</location>
        <topology evidence="1">Multi-pass membrane protein</topology>
    </subcellularLocation>
</comment>
<feature type="transmembrane region" description="Helical" evidence="6">
    <location>
        <begin position="78"/>
        <end position="99"/>
    </location>
</feature>
<sequence>MRMRRYSGLRYSISILVLVFLIIFFLTFERRTLEALAHIRLVFLLYLILTTLIALFFDSLTIHILSLTSNPKVSISQAVRIILLGYFAGAVTPFQAGTFPYQVWIFRGLGLRPGRAGAILFYRSAIPNLTALILAPVIALRLGMTSHWAFSPLVIYFGILLGLLLFLVYLAVFKPRTLRALLIRLRKRFPRLKKAVGFLLKEAREFRSGIRIYFNRKNIGYFLLAFLTANIFLFFLLLVSPLTLASFGISRVYLRAMGIQLLLRTILLYVPTPGATGVAEAGGLIFFAAICPKYLLGIFVLIYRMFTFYFYVILGGILIFKEGLFSQKGP</sequence>
<feature type="transmembrane region" description="Helical" evidence="6">
    <location>
        <begin position="148"/>
        <end position="172"/>
    </location>
</feature>
<dbReference type="InterPro" id="IPR022791">
    <property type="entry name" value="L-PG_synthase/AglD"/>
</dbReference>
<accession>A0A660SI00</accession>
<keyword evidence="2" id="KW-1003">Cell membrane</keyword>
<proteinExistence type="predicted"/>
<evidence type="ECO:0000256" key="2">
    <source>
        <dbReference type="ARBA" id="ARBA00022475"/>
    </source>
</evidence>
<keyword evidence="3 6" id="KW-0812">Transmembrane</keyword>
<evidence type="ECO:0000256" key="6">
    <source>
        <dbReference type="SAM" id="Phobius"/>
    </source>
</evidence>
<dbReference type="Proteomes" id="UP000268469">
    <property type="component" value="Unassembled WGS sequence"/>
</dbReference>
<comment type="caution">
    <text evidence="7">The sequence shown here is derived from an EMBL/GenBank/DDBJ whole genome shotgun (WGS) entry which is preliminary data.</text>
</comment>
<evidence type="ECO:0000256" key="1">
    <source>
        <dbReference type="ARBA" id="ARBA00004651"/>
    </source>
</evidence>
<dbReference type="PANTHER" id="PTHR37693:SF1">
    <property type="entry name" value="INTEGRAL MEMBRANE PROTEIN"/>
    <property type="match status" value="1"/>
</dbReference>
<feature type="transmembrane region" description="Helical" evidence="6">
    <location>
        <begin position="41"/>
        <end position="66"/>
    </location>
</feature>